<feature type="compositionally biased region" description="Low complexity" evidence="10">
    <location>
        <begin position="144"/>
        <end position="160"/>
    </location>
</feature>
<evidence type="ECO:0000256" key="9">
    <source>
        <dbReference type="HAMAP-Rule" id="MF_00237"/>
    </source>
</evidence>
<dbReference type="PANTHER" id="PTHR33162">
    <property type="entry name" value="SEC-INDEPENDENT PROTEIN TRANSLOCASE PROTEIN TATA, CHLOROPLASTIC"/>
    <property type="match status" value="1"/>
</dbReference>
<evidence type="ECO:0000256" key="3">
    <source>
        <dbReference type="ARBA" id="ARBA00022475"/>
    </source>
</evidence>
<proteinExistence type="inferred from homology"/>
<dbReference type="EMBL" id="CP136862">
    <property type="protein sequence ID" value="WOJ89359.1"/>
    <property type="molecule type" value="Genomic_DNA"/>
</dbReference>
<dbReference type="InterPro" id="IPR003369">
    <property type="entry name" value="TatA/B/E"/>
</dbReference>
<protein>
    <recommendedName>
        <fullName evidence="9">Sec-independent protein translocase protein TatB</fullName>
    </recommendedName>
</protein>
<dbReference type="RefSeq" id="WP_407338802.1">
    <property type="nucleotide sequence ID" value="NZ_CP136862.1"/>
</dbReference>
<keyword evidence="4 9" id="KW-0812">Transmembrane</keyword>
<keyword evidence="12" id="KW-1185">Reference proteome</keyword>
<evidence type="ECO:0000313" key="11">
    <source>
        <dbReference type="EMBL" id="WOJ89359.1"/>
    </source>
</evidence>
<keyword evidence="6 9" id="KW-1133">Transmembrane helix</keyword>
<dbReference type="Gene3D" id="1.20.5.3310">
    <property type="match status" value="1"/>
</dbReference>
<evidence type="ECO:0000256" key="5">
    <source>
        <dbReference type="ARBA" id="ARBA00022927"/>
    </source>
</evidence>
<dbReference type="InterPro" id="IPR018448">
    <property type="entry name" value="TatB"/>
</dbReference>
<dbReference type="PRINTS" id="PR01506">
    <property type="entry name" value="TATBPROTEIN"/>
</dbReference>
<evidence type="ECO:0000256" key="8">
    <source>
        <dbReference type="ARBA" id="ARBA00023136"/>
    </source>
</evidence>
<sequence length="195" mass="20175">MFDFDAGKLIIIGIVALIVIGPKELPGVLRQVGQAVGKMRRMAAEFQGQFMEAMREADIADIKADVAKLADSAKVDVDFNPVAELKNQITSAVDAPALAAPQAAGASLNAIDLPRLPEAQEEGGESLLAAGIAPAPVEAEEATEAPAHAEPVAAGGVEAEMQALATALEAEMRSPPRRADADESKARGSNVQDQA</sequence>
<gene>
    <name evidence="9 11" type="primary">tatB</name>
    <name evidence="11" type="ORF">RZS28_16405</name>
</gene>
<keyword evidence="7 9" id="KW-0811">Translocation</keyword>
<evidence type="ECO:0000256" key="4">
    <source>
        <dbReference type="ARBA" id="ARBA00022692"/>
    </source>
</evidence>
<evidence type="ECO:0000256" key="10">
    <source>
        <dbReference type="SAM" id="MobiDB-lite"/>
    </source>
</evidence>
<comment type="subunit">
    <text evidence="9">The Tat system comprises two distinct complexes: a TatABC complex, containing multiple copies of TatA, TatB and TatC subunits, and a separate TatA complex, containing only TatA subunits. Substrates initially bind to the TatABC complex, which probably triggers association of the separate TatA complex to form the active translocon.</text>
</comment>
<keyword evidence="5 9" id="KW-0653">Protein transport</keyword>
<keyword evidence="3 9" id="KW-1003">Cell membrane</keyword>
<dbReference type="Pfam" id="PF02416">
    <property type="entry name" value="TatA_B_E"/>
    <property type="match status" value="1"/>
</dbReference>
<accession>A0ABZ0HSI4</accession>
<evidence type="ECO:0000256" key="2">
    <source>
        <dbReference type="ARBA" id="ARBA00022448"/>
    </source>
</evidence>
<evidence type="ECO:0000313" key="12">
    <source>
        <dbReference type="Proteomes" id="UP001626536"/>
    </source>
</evidence>
<feature type="region of interest" description="Disordered" evidence="10">
    <location>
        <begin position="136"/>
        <end position="195"/>
    </location>
</feature>
<dbReference type="PANTHER" id="PTHR33162:SF1">
    <property type="entry name" value="SEC-INDEPENDENT PROTEIN TRANSLOCASE PROTEIN TATA, CHLOROPLASTIC"/>
    <property type="match status" value="1"/>
</dbReference>
<keyword evidence="8 9" id="KW-0472">Membrane</keyword>
<feature type="compositionally biased region" description="Basic and acidic residues" evidence="10">
    <location>
        <begin position="170"/>
        <end position="186"/>
    </location>
</feature>
<evidence type="ECO:0000256" key="7">
    <source>
        <dbReference type="ARBA" id="ARBA00023010"/>
    </source>
</evidence>
<dbReference type="HAMAP" id="MF_00237">
    <property type="entry name" value="TatB"/>
    <property type="match status" value="1"/>
</dbReference>
<evidence type="ECO:0000256" key="1">
    <source>
        <dbReference type="ARBA" id="ARBA00004167"/>
    </source>
</evidence>
<comment type="similarity">
    <text evidence="9">Belongs to the TatB family.</text>
</comment>
<dbReference type="NCBIfam" id="TIGR01410">
    <property type="entry name" value="tatB"/>
    <property type="match status" value="1"/>
</dbReference>
<comment type="subcellular location">
    <subcellularLocation>
        <location evidence="9">Cell membrane</location>
        <topology evidence="9">Single-pass membrane protein</topology>
    </subcellularLocation>
    <subcellularLocation>
        <location evidence="1">Membrane</location>
        <topology evidence="1">Single-pass membrane protein</topology>
    </subcellularLocation>
</comment>
<name>A0ABZ0HSI4_9HYPH</name>
<reference evidence="11 12" key="1">
    <citation type="submission" date="2023-10" db="EMBL/GenBank/DDBJ databases">
        <title>Novel methanotroph of the genus Methylocapsa from a subarctic wetland.</title>
        <authorList>
            <person name="Belova S.E."/>
            <person name="Oshkin I.Y."/>
            <person name="Miroshnikov K."/>
            <person name="Dedysh S.N."/>
        </authorList>
    </citation>
    <scope>NUCLEOTIDE SEQUENCE [LARGE SCALE GENOMIC DNA]</scope>
    <source>
        <strain evidence="11 12">RX1</strain>
    </source>
</reference>
<evidence type="ECO:0000256" key="6">
    <source>
        <dbReference type="ARBA" id="ARBA00022989"/>
    </source>
</evidence>
<keyword evidence="2 9" id="KW-0813">Transport</keyword>
<dbReference type="Proteomes" id="UP001626536">
    <property type="component" value="Chromosome"/>
</dbReference>
<comment type="function">
    <text evidence="9">Part of the twin-arginine translocation (Tat) system that transports large folded proteins containing a characteristic twin-arginine motif in their signal peptide across membranes. Together with TatC, TatB is part of a receptor directly interacting with Tat signal peptides. TatB may form an oligomeric binding site that transiently accommodates folded Tat precursor proteins before their translocation.</text>
</comment>
<organism evidence="11 12">
    <name type="scientific">Methylocapsa polymorpha</name>
    <dbReference type="NCBI Taxonomy" id="3080828"/>
    <lineage>
        <taxon>Bacteria</taxon>
        <taxon>Pseudomonadati</taxon>
        <taxon>Pseudomonadota</taxon>
        <taxon>Alphaproteobacteria</taxon>
        <taxon>Hyphomicrobiales</taxon>
        <taxon>Beijerinckiaceae</taxon>
        <taxon>Methylocapsa</taxon>
    </lineage>
</organism>